<dbReference type="Pfam" id="PF08665">
    <property type="entry name" value="PglZ"/>
    <property type="match status" value="1"/>
</dbReference>
<dbReference type="InterPro" id="IPR058882">
    <property type="entry name" value="PglZ_C"/>
</dbReference>
<dbReference type="Pfam" id="PF25863">
    <property type="entry name" value="PglZ_C"/>
    <property type="match status" value="1"/>
</dbReference>
<gene>
    <name evidence="4" type="primary">pglZ</name>
    <name evidence="4" type="ORF">CXK95_15360</name>
</gene>
<reference evidence="4 5" key="1">
    <citation type="submission" date="2018-01" db="EMBL/GenBank/DDBJ databases">
        <title>Denitrification phenotypes of diverse strains of Pseudomonas stutzeri.</title>
        <authorList>
            <person name="Milligan D.A."/>
            <person name="Bergaust L."/>
            <person name="Bakken L.R."/>
            <person name="Frostegard A."/>
        </authorList>
    </citation>
    <scope>NUCLEOTIDE SEQUENCE [LARGE SCALE GENOMIC DNA]</scope>
    <source>
        <strain evidence="4 5">DSM 50238</strain>
    </source>
</reference>
<accession>A0A8E2QBA4</accession>
<dbReference type="Pfam" id="PF25862">
    <property type="entry name" value="PglZ_1st"/>
    <property type="match status" value="1"/>
</dbReference>
<proteinExistence type="predicted"/>
<sequence length="929" mass="102574">MSIMQASATLPMPVVTQLQAVFQRDAEADCVALVWPNPLATLAVEQVVEGRKVRAVYCVSELAMREALVKHHQDRKETSERLVLLSGFAETDLAMDVLARIWRNEPQRISPWKTLQQLIRVRDIDPRLTRKQSRWVAEAMLNGVERYQGKISFGEILDEETAWRSIAMAHLNYQEATLDLQSVLSWSTKGDVSALITALPGDIRDNLGDWLARGLPDTHEVVSTLLLNDQGSDLLAVALACSVLFSSDIERLQALDLTQLHISRGIFRERFLGGKKIEFRVLQPLGEVAVTLVRQWIGALGFPSYARFLSKAEQILASLDMQAAAEHSSLLPCGLHARFSAFASALDQALDGGDSMAADFALQQIEGHRLAGLDRYSETVARANMAMRLLRWLKKAPNADGTAVSLIGDYIEQGGFCDWARTEIWAGDAEESLSTVYQKLSQHVGRYRERQNQAFGQQLASIARGDHLPARFIPVERALDDLVAPLAEQGQVLLLVLDGMSEAVYRQLSADLTRNHWLELQPVGAQGDACLVAALPTVTQVSRCSLLSGALCEGNANDEKKAFSSHPQLKKLASTKFPPQVFHKQDLSQSGSGSLHSSVRGIIAGTEHRVLAVVINAIDDQLSSSSQVKVDWSFETVALLRHVMEAAREAGRVVIITSDHGHVLDHDSVYQQSADENGERYHPVAPGIVPSELEVQLSGERVVTANKQVILPWSERLRYTRSKSHGYHGGGSLQEVVIPLGVYINAATRQRVEGWREVPRRLPAWWYSTKAIQSDTPSAVDEPTVSVEAPTKKSAGKKQAVAEVVEDMFGFASPAKALSKSVPVVATSDWVAELLSSPVYGQVRDRAGRTAISDEQMQALLRLMEKHRWQVMEAVLCSELLIPKLRIRGFLAGAQKLLNVDGYPILSVERDSQTVRLNVADLKKQFEIQ</sequence>
<comment type="caution">
    <text evidence="4">The sequence shown here is derived from an EMBL/GenBank/DDBJ whole genome shotgun (WGS) entry which is preliminary data.</text>
</comment>
<keyword evidence="5" id="KW-1185">Reference proteome</keyword>
<protein>
    <submittedName>
        <fullName evidence="4">BREX-2 system phosphatase PglZ</fullName>
    </submittedName>
</protein>
<feature type="domain" description="Alkaline phosphatase-like protein PglZ second" evidence="1">
    <location>
        <begin position="179"/>
        <end position="329"/>
    </location>
</feature>
<evidence type="ECO:0000259" key="1">
    <source>
        <dbReference type="Pfam" id="PF25861"/>
    </source>
</evidence>
<feature type="domain" description="Alkaline phosphatase-like protein PglZ C-terminal" evidence="3">
    <location>
        <begin position="827"/>
        <end position="927"/>
    </location>
</feature>
<dbReference type="Pfam" id="PF25861">
    <property type="entry name" value="PglZ_2nd"/>
    <property type="match status" value="1"/>
</dbReference>
<dbReference type="InterPro" id="IPR058880">
    <property type="entry name" value="PglZ_N"/>
</dbReference>
<dbReference type="InterPro" id="IPR047992">
    <property type="entry name" value="BREX_PglZ"/>
</dbReference>
<evidence type="ECO:0000259" key="2">
    <source>
        <dbReference type="Pfam" id="PF25862"/>
    </source>
</evidence>
<dbReference type="NCBIfam" id="NF033446">
    <property type="entry name" value="BREX_PglZ_2"/>
    <property type="match status" value="1"/>
</dbReference>
<dbReference type="RefSeq" id="WP_102829349.1">
    <property type="nucleotide sequence ID" value="NZ_CP065721.1"/>
</dbReference>
<organism evidence="4 5">
    <name type="scientific">Stutzerimonas degradans</name>
    <dbReference type="NCBI Taxonomy" id="2968968"/>
    <lineage>
        <taxon>Bacteria</taxon>
        <taxon>Pseudomonadati</taxon>
        <taxon>Pseudomonadota</taxon>
        <taxon>Gammaproteobacteria</taxon>
        <taxon>Pseudomonadales</taxon>
        <taxon>Pseudomonadaceae</taxon>
        <taxon>Stutzerimonas</taxon>
    </lineage>
</organism>
<dbReference type="AlphaFoldDB" id="A0A8E2QBA4"/>
<evidence type="ECO:0000259" key="3">
    <source>
        <dbReference type="Pfam" id="PF25863"/>
    </source>
</evidence>
<evidence type="ECO:0000313" key="4">
    <source>
        <dbReference type="EMBL" id="PNF75609.1"/>
    </source>
</evidence>
<dbReference type="EMBL" id="POUK01000006">
    <property type="protein sequence ID" value="PNF75609.1"/>
    <property type="molecule type" value="Genomic_DNA"/>
</dbReference>
<evidence type="ECO:0000313" key="5">
    <source>
        <dbReference type="Proteomes" id="UP000235881"/>
    </source>
</evidence>
<dbReference type="Proteomes" id="UP000235881">
    <property type="component" value="Unassembled WGS sequence"/>
</dbReference>
<dbReference type="InterPro" id="IPR058881">
    <property type="entry name" value="PglZ_2nd"/>
</dbReference>
<feature type="domain" description="Alkaline phosphatase-like protein PglZ N-terminal" evidence="2">
    <location>
        <begin position="44"/>
        <end position="105"/>
    </location>
</feature>
<name>A0A8E2QBA4_9GAMM</name>